<accession>A0A3B1CCW9</accession>
<evidence type="ECO:0008006" key="2">
    <source>
        <dbReference type="Google" id="ProtNLM"/>
    </source>
</evidence>
<protein>
    <recommendedName>
        <fullName evidence="2">YkgJ family cysteine cluster protein</fullName>
    </recommendedName>
</protein>
<dbReference type="Pfam" id="PF03692">
    <property type="entry name" value="CxxCxxCC"/>
    <property type="match status" value="1"/>
</dbReference>
<sequence>MAIAKMTVKDCEGCPAKCCSDIEAPILRPRSRFDVDNLKWQVSFENINVFIRNKRWYTLTLGKCMYLDKNFRCSIYETRPSICRDHNPPECEQYGEIYDVIFEKPEELEAFYQKEVRKRKRKAKAKKKS</sequence>
<gene>
    <name evidence="1" type="ORF">MNBD_NITROSPINAE04-1153</name>
</gene>
<reference evidence="1" key="1">
    <citation type="submission" date="2018-06" db="EMBL/GenBank/DDBJ databases">
        <authorList>
            <person name="Zhirakovskaya E."/>
        </authorList>
    </citation>
    <scope>NUCLEOTIDE SEQUENCE</scope>
</reference>
<dbReference type="AlphaFoldDB" id="A0A3B1CCW9"/>
<dbReference type="EMBL" id="UOGA01000226">
    <property type="protein sequence ID" value="VAX22523.1"/>
    <property type="molecule type" value="Genomic_DNA"/>
</dbReference>
<proteinExistence type="predicted"/>
<evidence type="ECO:0000313" key="1">
    <source>
        <dbReference type="EMBL" id="VAX22523.1"/>
    </source>
</evidence>
<organism evidence="1">
    <name type="scientific">hydrothermal vent metagenome</name>
    <dbReference type="NCBI Taxonomy" id="652676"/>
    <lineage>
        <taxon>unclassified sequences</taxon>
        <taxon>metagenomes</taxon>
        <taxon>ecological metagenomes</taxon>
    </lineage>
</organism>
<name>A0A3B1CCW9_9ZZZZ</name>
<dbReference type="InterPro" id="IPR005358">
    <property type="entry name" value="Puta_zinc/iron-chelating_dom"/>
</dbReference>